<keyword evidence="5" id="KW-1185">Reference proteome</keyword>
<dbReference type="PANTHER" id="PTHR22789:SF0">
    <property type="entry name" value="3-OXO-TETRONATE 4-PHOSPHATE DECARBOXYLASE-RELATED"/>
    <property type="match status" value="1"/>
</dbReference>
<evidence type="ECO:0000256" key="2">
    <source>
        <dbReference type="ARBA" id="ARBA00023239"/>
    </source>
</evidence>
<accession>A0A917DE69</accession>
<organism evidence="4 5">
    <name type="scientific">Microbacterium faecale</name>
    <dbReference type="NCBI Taxonomy" id="1804630"/>
    <lineage>
        <taxon>Bacteria</taxon>
        <taxon>Bacillati</taxon>
        <taxon>Actinomycetota</taxon>
        <taxon>Actinomycetes</taxon>
        <taxon>Micrococcales</taxon>
        <taxon>Microbacteriaceae</taxon>
        <taxon>Microbacterium</taxon>
    </lineage>
</organism>
<reference evidence="4" key="2">
    <citation type="submission" date="2020-09" db="EMBL/GenBank/DDBJ databases">
        <authorList>
            <person name="Sun Q."/>
            <person name="Zhou Y."/>
        </authorList>
    </citation>
    <scope>NUCLEOTIDE SEQUENCE</scope>
    <source>
        <strain evidence="4">CGMCC 1.15152</strain>
    </source>
</reference>
<dbReference type="SUPFAM" id="SSF53639">
    <property type="entry name" value="AraD/HMP-PK domain-like"/>
    <property type="match status" value="1"/>
</dbReference>
<proteinExistence type="predicted"/>
<name>A0A917DE69_9MICO</name>
<dbReference type="GO" id="GO:0016832">
    <property type="term" value="F:aldehyde-lyase activity"/>
    <property type="evidence" value="ECO:0007669"/>
    <property type="project" value="TreeGrafter"/>
</dbReference>
<dbReference type="InterPro" id="IPR050197">
    <property type="entry name" value="Aldolase_class_II_sugar_metab"/>
</dbReference>
<dbReference type="AlphaFoldDB" id="A0A917DE69"/>
<dbReference type="Proteomes" id="UP000633205">
    <property type="component" value="Unassembled WGS sequence"/>
</dbReference>
<keyword evidence="2" id="KW-0456">Lyase</keyword>
<evidence type="ECO:0000313" key="5">
    <source>
        <dbReference type="Proteomes" id="UP000633205"/>
    </source>
</evidence>
<feature type="domain" description="Class II aldolase/adducin N-terminal" evidence="3">
    <location>
        <begin position="12"/>
        <end position="220"/>
    </location>
</feature>
<dbReference type="Gene3D" id="3.40.225.10">
    <property type="entry name" value="Class II aldolase/adducin N-terminal domain"/>
    <property type="match status" value="1"/>
</dbReference>
<dbReference type="GO" id="GO:0005829">
    <property type="term" value="C:cytosol"/>
    <property type="evidence" value="ECO:0007669"/>
    <property type="project" value="TreeGrafter"/>
</dbReference>
<dbReference type="GO" id="GO:0046872">
    <property type="term" value="F:metal ion binding"/>
    <property type="evidence" value="ECO:0007669"/>
    <property type="project" value="UniProtKB-KW"/>
</dbReference>
<dbReference type="Pfam" id="PF00596">
    <property type="entry name" value="Aldolase_II"/>
    <property type="match status" value="1"/>
</dbReference>
<gene>
    <name evidence="4" type="ORF">GCM10010915_07900</name>
</gene>
<sequence length="257" mass="27024">MSARIAPEAVSDELLDLTLKLAEPARDLVILSEGNTSELVGEEIVVKASGSAMGSATRADFVSMAVEPLVELLRDPTADQDRLTAALTAGEVDGRAVRGSVESLVHVAVRALAPVRYVAHTHPTDVVSLLASQQAATAFAEPVYTDELLILGRPLFVPYAQPGLELGRVFLDRLEGYVEEHGELPSLVLLGNHGIVAISETAEGAEAVSMMAVKSARVRLGARAAGGVAPLGSEATSEYFDRPDFAERRTRLAGTGG</sequence>
<dbReference type="PANTHER" id="PTHR22789">
    <property type="entry name" value="FUCULOSE PHOSPHATE ALDOLASE"/>
    <property type="match status" value="1"/>
</dbReference>
<dbReference type="RefSeq" id="WP_188710995.1">
    <property type="nucleotide sequence ID" value="NZ_BMHO01000001.1"/>
</dbReference>
<dbReference type="GO" id="GO:0019323">
    <property type="term" value="P:pentose catabolic process"/>
    <property type="evidence" value="ECO:0007669"/>
    <property type="project" value="TreeGrafter"/>
</dbReference>
<dbReference type="InterPro" id="IPR036409">
    <property type="entry name" value="Aldolase_II/adducin_N_sf"/>
</dbReference>
<evidence type="ECO:0000259" key="3">
    <source>
        <dbReference type="SMART" id="SM01007"/>
    </source>
</evidence>
<evidence type="ECO:0000256" key="1">
    <source>
        <dbReference type="ARBA" id="ARBA00022723"/>
    </source>
</evidence>
<comment type="caution">
    <text evidence="4">The sequence shown here is derived from an EMBL/GenBank/DDBJ whole genome shotgun (WGS) entry which is preliminary data.</text>
</comment>
<reference evidence="4" key="1">
    <citation type="journal article" date="2014" name="Int. J. Syst. Evol. Microbiol.">
        <title>Complete genome sequence of Corynebacterium casei LMG S-19264T (=DSM 44701T), isolated from a smear-ripened cheese.</title>
        <authorList>
            <consortium name="US DOE Joint Genome Institute (JGI-PGF)"/>
            <person name="Walter F."/>
            <person name="Albersmeier A."/>
            <person name="Kalinowski J."/>
            <person name="Ruckert C."/>
        </authorList>
    </citation>
    <scope>NUCLEOTIDE SEQUENCE</scope>
    <source>
        <strain evidence="4">CGMCC 1.15152</strain>
    </source>
</reference>
<keyword evidence="1" id="KW-0479">Metal-binding</keyword>
<dbReference type="EMBL" id="BMHO01000001">
    <property type="protein sequence ID" value="GGD30060.1"/>
    <property type="molecule type" value="Genomic_DNA"/>
</dbReference>
<evidence type="ECO:0000313" key="4">
    <source>
        <dbReference type="EMBL" id="GGD30060.1"/>
    </source>
</evidence>
<dbReference type="SMART" id="SM01007">
    <property type="entry name" value="Aldolase_II"/>
    <property type="match status" value="1"/>
</dbReference>
<dbReference type="InterPro" id="IPR001303">
    <property type="entry name" value="Aldolase_II/adducin_N"/>
</dbReference>
<protein>
    <recommendedName>
        <fullName evidence="3">Class II aldolase/adducin N-terminal domain-containing protein</fullName>
    </recommendedName>
</protein>